<reference evidence="2 3" key="1">
    <citation type="submission" date="2019-06" db="EMBL/GenBank/DDBJ databases">
        <title>Genome sequencing of plant associated microbes to promote plant fitness in Sorghum bicolor and Oryza sativa.</title>
        <authorList>
            <person name="Coleman-Derr D."/>
        </authorList>
    </citation>
    <scope>NUCLEOTIDE SEQUENCE [LARGE SCALE GENOMIC DNA]</scope>
    <source>
        <strain evidence="2 3">KV-663</strain>
    </source>
</reference>
<feature type="region of interest" description="Disordered" evidence="1">
    <location>
        <begin position="115"/>
        <end position="169"/>
    </location>
</feature>
<keyword evidence="3" id="KW-1185">Reference proteome</keyword>
<dbReference type="RefSeq" id="WP_141843834.1">
    <property type="nucleotide sequence ID" value="NZ_VFPM01000002.1"/>
</dbReference>
<comment type="caution">
    <text evidence="2">The sequence shown here is derived from an EMBL/GenBank/DDBJ whole genome shotgun (WGS) entry which is preliminary data.</text>
</comment>
<name>A0A543HUB8_9MICO</name>
<organism evidence="2 3">
    <name type="scientific">Humibacillus xanthopallidus</name>
    <dbReference type="NCBI Taxonomy" id="412689"/>
    <lineage>
        <taxon>Bacteria</taxon>
        <taxon>Bacillati</taxon>
        <taxon>Actinomycetota</taxon>
        <taxon>Actinomycetes</taxon>
        <taxon>Micrococcales</taxon>
        <taxon>Intrasporangiaceae</taxon>
        <taxon>Humibacillus</taxon>
    </lineage>
</organism>
<gene>
    <name evidence="2" type="ORF">FBY41_1911</name>
</gene>
<evidence type="ECO:0000313" key="3">
    <source>
        <dbReference type="Proteomes" id="UP000316747"/>
    </source>
</evidence>
<accession>A0A543HUB8</accession>
<protein>
    <submittedName>
        <fullName evidence="2">Uncharacterized protein</fullName>
    </submittedName>
</protein>
<dbReference type="Proteomes" id="UP000316747">
    <property type="component" value="Unassembled WGS sequence"/>
</dbReference>
<proteinExistence type="predicted"/>
<dbReference type="EMBL" id="VFPM01000002">
    <property type="protein sequence ID" value="TQM61890.1"/>
    <property type="molecule type" value="Genomic_DNA"/>
</dbReference>
<evidence type="ECO:0000256" key="1">
    <source>
        <dbReference type="SAM" id="MobiDB-lite"/>
    </source>
</evidence>
<dbReference type="AlphaFoldDB" id="A0A543HUB8"/>
<evidence type="ECO:0000313" key="2">
    <source>
        <dbReference type="EMBL" id="TQM61890.1"/>
    </source>
</evidence>
<sequence>MATIPLGSLTSAQGDLIRETEPARLAELDEDALLDLHARVRRARNKYVGLYRRQGAARVVAKGARGKARPANRTNAERAEVFELALARVSKRIDVVARAAAAELKAERLAAAAAVKAGTGPDTSGAASSGTGTAAASTRRRATKTTGGKKRDASSQSAGARRQAKRDAR</sequence>
<feature type="compositionally biased region" description="Low complexity" evidence="1">
    <location>
        <begin position="115"/>
        <end position="137"/>
    </location>
</feature>